<dbReference type="Pfam" id="PF13442">
    <property type="entry name" value="Cytochrome_CBB3"/>
    <property type="match status" value="2"/>
</dbReference>
<evidence type="ECO:0000313" key="20">
    <source>
        <dbReference type="Proteomes" id="UP001500618"/>
    </source>
</evidence>
<evidence type="ECO:0000256" key="2">
    <source>
        <dbReference type="ARBA" id="ARBA00012951"/>
    </source>
</evidence>
<comment type="subcellular location">
    <subcellularLocation>
        <location evidence="1 17">Cell membrane</location>
        <topology evidence="1 17">Multi-pass membrane protein</topology>
    </subcellularLocation>
</comment>
<evidence type="ECO:0000256" key="16">
    <source>
        <dbReference type="ARBA" id="ARBA00029351"/>
    </source>
</evidence>
<dbReference type="RefSeq" id="WP_344313759.1">
    <property type="nucleotide sequence ID" value="NZ_BAAANY010000029.1"/>
</dbReference>
<feature type="transmembrane region" description="Helical" evidence="17">
    <location>
        <begin position="247"/>
        <end position="265"/>
    </location>
</feature>
<evidence type="ECO:0000256" key="8">
    <source>
        <dbReference type="ARBA" id="ARBA00022692"/>
    </source>
</evidence>
<protein>
    <recommendedName>
        <fullName evidence="3 17">Cytochrome bc1 complex cytochrome c subunit</fullName>
        <ecNumber evidence="2 17">7.1.1.8</ecNumber>
    </recommendedName>
</protein>
<accession>A0ABP4UFD3</accession>
<evidence type="ECO:0000256" key="12">
    <source>
        <dbReference type="ARBA" id="ARBA00022982"/>
    </source>
</evidence>
<evidence type="ECO:0000256" key="4">
    <source>
        <dbReference type="ARBA" id="ARBA00022448"/>
    </source>
</evidence>
<evidence type="ECO:0000256" key="6">
    <source>
        <dbReference type="ARBA" id="ARBA00022617"/>
    </source>
</evidence>
<dbReference type="InterPro" id="IPR009152">
    <property type="entry name" value="bc1_cytC-su"/>
</dbReference>
<evidence type="ECO:0000256" key="15">
    <source>
        <dbReference type="ARBA" id="ARBA00023136"/>
    </source>
</evidence>
<evidence type="ECO:0000259" key="18">
    <source>
        <dbReference type="PROSITE" id="PS51007"/>
    </source>
</evidence>
<dbReference type="EMBL" id="BAAANY010000029">
    <property type="protein sequence ID" value="GAA1703988.1"/>
    <property type="molecule type" value="Genomic_DNA"/>
</dbReference>
<keyword evidence="14 17" id="KW-0408">Iron</keyword>
<dbReference type="PANTHER" id="PTHR33751">
    <property type="entry name" value="CBB3-TYPE CYTOCHROME C OXIDASE SUBUNIT FIXP"/>
    <property type="match status" value="1"/>
</dbReference>
<evidence type="ECO:0000256" key="9">
    <source>
        <dbReference type="ARBA" id="ARBA00022723"/>
    </source>
</evidence>
<comment type="caution">
    <text evidence="17">Lacks conserved residue(s) required for the propagation of feature annotation.</text>
</comment>
<dbReference type="EC" id="7.1.1.8" evidence="2 17"/>
<evidence type="ECO:0000256" key="11">
    <source>
        <dbReference type="ARBA" id="ARBA00022967"/>
    </source>
</evidence>
<keyword evidence="12 17" id="KW-0249">Electron transport</keyword>
<dbReference type="PANTHER" id="PTHR33751:SF13">
    <property type="entry name" value="CYTOCHROME BC1 COMPLEX CYTOCHROME C SUBUNIT"/>
    <property type="match status" value="1"/>
</dbReference>
<keyword evidence="15 17" id="KW-0472">Membrane</keyword>
<evidence type="ECO:0000256" key="1">
    <source>
        <dbReference type="ARBA" id="ARBA00004651"/>
    </source>
</evidence>
<proteinExistence type="predicted"/>
<gene>
    <name evidence="19" type="ORF">GCM10009765_61520</name>
</gene>
<dbReference type="PIRSF" id="PIRSF000007">
    <property type="entry name" value="Ubiq_cycred_cyc"/>
    <property type="match status" value="1"/>
</dbReference>
<dbReference type="SUPFAM" id="SSF46626">
    <property type="entry name" value="Cytochrome c"/>
    <property type="match status" value="2"/>
</dbReference>
<feature type="domain" description="Cytochrome c" evidence="18">
    <location>
        <begin position="54"/>
        <end position="134"/>
    </location>
</feature>
<keyword evidence="10" id="KW-0677">Repeat</keyword>
<evidence type="ECO:0000256" key="3">
    <source>
        <dbReference type="ARBA" id="ARBA00017819"/>
    </source>
</evidence>
<dbReference type="Proteomes" id="UP001500618">
    <property type="component" value="Unassembled WGS sequence"/>
</dbReference>
<evidence type="ECO:0000256" key="14">
    <source>
        <dbReference type="ARBA" id="ARBA00023004"/>
    </source>
</evidence>
<evidence type="ECO:0000256" key="7">
    <source>
        <dbReference type="ARBA" id="ARBA00022660"/>
    </source>
</evidence>
<reference evidence="20" key="1">
    <citation type="journal article" date="2019" name="Int. J. Syst. Evol. Microbiol.">
        <title>The Global Catalogue of Microorganisms (GCM) 10K type strain sequencing project: providing services to taxonomists for standard genome sequencing and annotation.</title>
        <authorList>
            <consortium name="The Broad Institute Genomics Platform"/>
            <consortium name="The Broad Institute Genome Sequencing Center for Infectious Disease"/>
            <person name="Wu L."/>
            <person name="Ma J."/>
        </authorList>
    </citation>
    <scope>NUCLEOTIDE SEQUENCE [LARGE SCALE GENOMIC DNA]</scope>
    <source>
        <strain evidence="20">JCM 14718</strain>
    </source>
</reference>
<organism evidence="19 20">
    <name type="scientific">Fodinicola feengrottensis</name>
    <dbReference type="NCBI Taxonomy" id="435914"/>
    <lineage>
        <taxon>Bacteria</taxon>
        <taxon>Bacillati</taxon>
        <taxon>Actinomycetota</taxon>
        <taxon>Actinomycetes</taxon>
        <taxon>Mycobacteriales</taxon>
        <taxon>Fodinicola</taxon>
    </lineage>
</organism>
<comment type="catalytic activity">
    <reaction evidence="16 17">
        <text>a quinol + 2 Fe(III)-[cytochrome c](out) = a quinone + 2 Fe(II)-[cytochrome c](out) + 2 H(+)(out)</text>
        <dbReference type="Rhea" id="RHEA:11484"/>
        <dbReference type="Rhea" id="RHEA-COMP:10350"/>
        <dbReference type="Rhea" id="RHEA-COMP:14399"/>
        <dbReference type="ChEBI" id="CHEBI:15378"/>
        <dbReference type="ChEBI" id="CHEBI:24646"/>
        <dbReference type="ChEBI" id="CHEBI:29033"/>
        <dbReference type="ChEBI" id="CHEBI:29034"/>
        <dbReference type="ChEBI" id="CHEBI:132124"/>
        <dbReference type="EC" id="7.1.1.8"/>
    </reaction>
</comment>
<keyword evidence="13 17" id="KW-1133">Transmembrane helix</keyword>
<keyword evidence="7 17" id="KW-0679">Respiratory chain</keyword>
<comment type="subunit">
    <text evidence="17">The cytochrome bc1 complex is composed of a cytochrome b (QcrB), the Rieske iron-sulfur protein (QcrA) and a diheme cytochrome c (QcrC) subunit.</text>
</comment>
<evidence type="ECO:0000313" key="19">
    <source>
        <dbReference type="EMBL" id="GAA1703988.1"/>
    </source>
</evidence>
<sequence>MISSFAGRASRRAADLAKRRSGVLLLIAALAVIGAGYAAFTPSTSAAPNDQSSAAAQQGQRLFNDSCISCHGRTLQGVPGRGPSLVGVGGAAVDFQVSSGRMPLAGQAAQAARKPPKFTDDQITQLVAYVQSYGGPEVPTGQLSSTDKDTIAEGGRLFRLNCAACHAFSTKGGALSSGKTAPNLNDATDKQIYEAMLTGPENMPVFANNQLTPDEKKAILSYVQAQKADMDQGGFGIGRSGPVPEGLVIFVIGIIALLFVTLWIAGKS</sequence>
<comment type="caution">
    <text evidence="19">The sequence shown here is derived from an EMBL/GenBank/DDBJ whole genome shotgun (WGS) entry which is preliminary data.</text>
</comment>
<keyword evidence="11 17" id="KW-1278">Translocase</keyword>
<name>A0ABP4UFD3_9ACTN</name>
<dbReference type="InterPro" id="IPR009056">
    <property type="entry name" value="Cyt_c-like_dom"/>
</dbReference>
<evidence type="ECO:0000256" key="17">
    <source>
        <dbReference type="PIRNR" id="PIRNR000007"/>
    </source>
</evidence>
<dbReference type="Gene3D" id="1.10.760.10">
    <property type="entry name" value="Cytochrome c-like domain"/>
    <property type="match status" value="2"/>
</dbReference>
<keyword evidence="20" id="KW-1185">Reference proteome</keyword>
<evidence type="ECO:0000256" key="10">
    <source>
        <dbReference type="ARBA" id="ARBA00022737"/>
    </source>
</evidence>
<evidence type="ECO:0000256" key="5">
    <source>
        <dbReference type="ARBA" id="ARBA00022475"/>
    </source>
</evidence>
<dbReference type="PROSITE" id="PS51007">
    <property type="entry name" value="CYTC"/>
    <property type="match status" value="2"/>
</dbReference>
<keyword evidence="6 17" id="KW-0349">Heme</keyword>
<dbReference type="InterPro" id="IPR036909">
    <property type="entry name" value="Cyt_c-like_dom_sf"/>
</dbReference>
<keyword evidence="8 17" id="KW-0812">Transmembrane</keyword>
<feature type="domain" description="Cytochrome c" evidence="18">
    <location>
        <begin position="149"/>
        <end position="227"/>
    </location>
</feature>
<keyword evidence="5 17" id="KW-1003">Cell membrane</keyword>
<keyword evidence="9 17" id="KW-0479">Metal-binding</keyword>
<evidence type="ECO:0000256" key="13">
    <source>
        <dbReference type="ARBA" id="ARBA00022989"/>
    </source>
</evidence>
<keyword evidence="4 17" id="KW-0813">Transport</keyword>
<dbReference type="InterPro" id="IPR050597">
    <property type="entry name" value="Cytochrome_c_Oxidase_Subunit"/>
</dbReference>